<dbReference type="GO" id="GO:0004497">
    <property type="term" value="F:monooxygenase activity"/>
    <property type="evidence" value="ECO:0007669"/>
    <property type="project" value="UniProtKB-KW"/>
</dbReference>
<dbReference type="Pfam" id="PF00067">
    <property type="entry name" value="p450"/>
    <property type="match status" value="1"/>
</dbReference>
<comment type="similarity">
    <text evidence="1 7">Belongs to the cytochrome P450 family.</text>
</comment>
<name>A0A364MT49_STELY</name>
<dbReference type="Gene3D" id="1.10.630.10">
    <property type="entry name" value="Cytochrome P450"/>
    <property type="match status" value="1"/>
</dbReference>
<dbReference type="STRING" id="183478.A0A364MT49"/>
<comment type="cofactor">
    <cofactor evidence="6">
        <name>heme</name>
        <dbReference type="ChEBI" id="CHEBI:30413"/>
    </cofactor>
</comment>
<evidence type="ECO:0000256" key="6">
    <source>
        <dbReference type="PIRSR" id="PIRSR602401-1"/>
    </source>
</evidence>
<keyword evidence="6 7" id="KW-0349">Heme</keyword>
<evidence type="ECO:0000256" key="4">
    <source>
        <dbReference type="ARBA" id="ARBA00023004"/>
    </source>
</evidence>
<reference evidence="9" key="1">
    <citation type="submission" date="2018-05" db="EMBL/GenBank/DDBJ databases">
        <title>Draft genome sequence of Stemphylium lycopersici strain CIDEFI 213.</title>
        <authorList>
            <person name="Medina R."/>
            <person name="Franco M.E.E."/>
            <person name="Lucentini C.G."/>
            <person name="Saparrat M.C.N."/>
            <person name="Balatti P.A."/>
        </authorList>
    </citation>
    <scope>NUCLEOTIDE SEQUENCE [LARGE SCALE GENOMIC DNA]</scope>
    <source>
        <strain evidence="9">CIDEFI 213</strain>
    </source>
</reference>
<dbReference type="EMBL" id="QGDH01000211">
    <property type="protein sequence ID" value="RAR02560.1"/>
    <property type="molecule type" value="Genomic_DNA"/>
</dbReference>
<keyword evidence="3 7" id="KW-0560">Oxidoreductase</keyword>
<evidence type="ECO:0000256" key="5">
    <source>
        <dbReference type="ARBA" id="ARBA00023033"/>
    </source>
</evidence>
<dbReference type="OrthoDB" id="3752450at2759"/>
<dbReference type="InterPro" id="IPR001128">
    <property type="entry name" value="Cyt_P450"/>
</dbReference>
<accession>A0A364MT49</accession>
<dbReference type="PRINTS" id="PR00385">
    <property type="entry name" value="P450"/>
</dbReference>
<keyword evidence="5 7" id="KW-0503">Monooxygenase</keyword>
<proteinExistence type="inferred from homology"/>
<comment type="caution">
    <text evidence="8">The sequence shown here is derived from an EMBL/GenBank/DDBJ whole genome shotgun (WGS) entry which is preliminary data.</text>
</comment>
<keyword evidence="4 6" id="KW-0408">Iron</keyword>
<dbReference type="PROSITE" id="PS00086">
    <property type="entry name" value="CYTOCHROME_P450"/>
    <property type="match status" value="1"/>
</dbReference>
<dbReference type="PANTHER" id="PTHR46300">
    <property type="entry name" value="P450, PUTATIVE (EUROFUNG)-RELATED-RELATED"/>
    <property type="match status" value="1"/>
</dbReference>
<evidence type="ECO:0000256" key="3">
    <source>
        <dbReference type="ARBA" id="ARBA00023002"/>
    </source>
</evidence>
<dbReference type="InterPro" id="IPR002401">
    <property type="entry name" value="Cyt_P450_E_grp-I"/>
</dbReference>
<gene>
    <name evidence="8" type="ORF">DDE83_008542</name>
</gene>
<dbReference type="InterPro" id="IPR050364">
    <property type="entry name" value="Cytochrome_P450_fung"/>
</dbReference>
<feature type="binding site" description="axial binding residue" evidence="6">
    <location>
        <position position="426"/>
    </location>
    <ligand>
        <name>heme</name>
        <dbReference type="ChEBI" id="CHEBI:30413"/>
    </ligand>
    <ligandPart>
        <name>Fe</name>
        <dbReference type="ChEBI" id="CHEBI:18248"/>
    </ligandPart>
</feature>
<evidence type="ECO:0000256" key="2">
    <source>
        <dbReference type="ARBA" id="ARBA00022723"/>
    </source>
</evidence>
<dbReference type="PRINTS" id="PR00463">
    <property type="entry name" value="EP450I"/>
</dbReference>
<keyword evidence="9" id="KW-1185">Reference proteome</keyword>
<keyword evidence="2 6" id="KW-0479">Metal-binding</keyword>
<evidence type="ECO:0000256" key="1">
    <source>
        <dbReference type="ARBA" id="ARBA00010617"/>
    </source>
</evidence>
<evidence type="ECO:0000313" key="9">
    <source>
        <dbReference type="Proteomes" id="UP000249619"/>
    </source>
</evidence>
<dbReference type="Proteomes" id="UP000249619">
    <property type="component" value="Unassembled WGS sequence"/>
</dbReference>
<dbReference type="InterPro" id="IPR017972">
    <property type="entry name" value="Cyt_P450_CS"/>
</dbReference>
<evidence type="ECO:0000256" key="7">
    <source>
        <dbReference type="RuleBase" id="RU000461"/>
    </source>
</evidence>
<organism evidence="8 9">
    <name type="scientific">Stemphylium lycopersici</name>
    <name type="common">Tomato gray leaf spot disease fungus</name>
    <name type="synonym">Thyrospora lycopersici</name>
    <dbReference type="NCBI Taxonomy" id="183478"/>
    <lineage>
        <taxon>Eukaryota</taxon>
        <taxon>Fungi</taxon>
        <taxon>Dikarya</taxon>
        <taxon>Ascomycota</taxon>
        <taxon>Pezizomycotina</taxon>
        <taxon>Dothideomycetes</taxon>
        <taxon>Pleosporomycetidae</taxon>
        <taxon>Pleosporales</taxon>
        <taxon>Pleosporineae</taxon>
        <taxon>Pleosporaceae</taxon>
        <taxon>Stemphylium</taxon>
    </lineage>
</organism>
<evidence type="ECO:0000313" key="8">
    <source>
        <dbReference type="EMBL" id="RAR02560.1"/>
    </source>
</evidence>
<sequence length="531" mass="60139">MIAYILLGLAVVYGIQRLLRVGSRPAGLPPGPPTEPIFGNLRQMPKYFQWNIFNEWGKKYGPVISIMKGSRPYVIVNDPEAAHELFVKMGQSTSGRLNIHTEMITRGGENYPVIDGAPWRTARKQWHAMLNVSSAKKYLPYQILESTQLLCETVETPENFQSHVPRYSNSVSLSMTEGYRVTSSADPIVAQTLEQFASTSVYMQSADWANFVPFIWKLPEFVPSPKKEGIRIYKEFLEYNWDRFQKAKASDLPSFYQVIGRAQKSLNISDEQALKMGESLLLAGTETTATTIRAWMAAMALFPAKQRKAQEEIDRVIGKDRLPSDADAVNLVYVRQMIQELHRWASVSPLGLTHAASKTIEWRGYTIPEGAGLIYNSMGIHFNEEKYPEPRSFVPERWEGKVEMAGENSIGASSELFTFGAGRRVCPGQHLAERSIFIAVSSFLWAFDISQAVDEHGMKKPINIDETKPGISRAFPDFELSITPRSEEKAKLIKETWSKMRNELLDENEQWKEIPQGFQEIVRKAQAQSRA</sequence>
<dbReference type="GO" id="GO:0005506">
    <property type="term" value="F:iron ion binding"/>
    <property type="evidence" value="ECO:0007669"/>
    <property type="project" value="InterPro"/>
</dbReference>
<protein>
    <submittedName>
        <fullName evidence="8">Cytochrome p450</fullName>
    </submittedName>
</protein>
<dbReference type="PANTHER" id="PTHR46300:SF2">
    <property type="entry name" value="CYTOCHROME P450 MONOOXYGENASE ALNH-RELATED"/>
    <property type="match status" value="1"/>
</dbReference>
<dbReference type="AlphaFoldDB" id="A0A364MT49"/>
<dbReference type="SUPFAM" id="SSF48264">
    <property type="entry name" value="Cytochrome P450"/>
    <property type="match status" value="1"/>
</dbReference>
<dbReference type="GO" id="GO:0020037">
    <property type="term" value="F:heme binding"/>
    <property type="evidence" value="ECO:0007669"/>
    <property type="project" value="InterPro"/>
</dbReference>
<dbReference type="CDD" id="cd11065">
    <property type="entry name" value="CYP64-like"/>
    <property type="match status" value="1"/>
</dbReference>
<dbReference type="InterPro" id="IPR036396">
    <property type="entry name" value="Cyt_P450_sf"/>
</dbReference>
<dbReference type="GO" id="GO:0016705">
    <property type="term" value="F:oxidoreductase activity, acting on paired donors, with incorporation or reduction of molecular oxygen"/>
    <property type="evidence" value="ECO:0007669"/>
    <property type="project" value="InterPro"/>
</dbReference>